<sequence>MSTSESRNRVVANRGGWLSGRTPFVILGAVLFVYVCYPFVAFLWRLDGFDSAAATDPATLSAVRYSLTTAPVATVLATVFGVPLAYVLARSSFRGKSVVEALVIVPLVLPPVVAGLLLLTGFGSLTPVGSFARSVGIRLTDSYVGIVLAQTFVASPFVVITSRAGFAGIDDQLEEAARSLGSSPVGTFWNVSVPLARNSILAGIVLTFARAVGEFGATMLVAYHPHTMPVQIWVAFGSQGLDATVPLVVLLALIGFSVVFALQALGRTPTLTR</sequence>
<comment type="subcellular location">
    <subcellularLocation>
        <location evidence="1 9">Cell membrane</location>
        <topology evidence="1 9">Multi-pass membrane protein</topology>
    </subcellularLocation>
</comment>
<keyword evidence="3 9" id="KW-0813">Transport</keyword>
<feature type="transmembrane region" description="Helical" evidence="9">
    <location>
        <begin position="142"/>
        <end position="160"/>
    </location>
</feature>
<dbReference type="Proteomes" id="UP000296706">
    <property type="component" value="Chromosome"/>
</dbReference>
<dbReference type="GO" id="GO:0005886">
    <property type="term" value="C:plasma membrane"/>
    <property type="evidence" value="ECO:0007669"/>
    <property type="project" value="UniProtKB-SubCell"/>
</dbReference>
<keyword evidence="4" id="KW-1003">Cell membrane</keyword>
<evidence type="ECO:0000256" key="5">
    <source>
        <dbReference type="ARBA" id="ARBA00022505"/>
    </source>
</evidence>
<evidence type="ECO:0000256" key="1">
    <source>
        <dbReference type="ARBA" id="ARBA00004651"/>
    </source>
</evidence>
<dbReference type="STRING" id="1457250.GCA_000755225_02669"/>
<keyword evidence="5" id="KW-0500">Molybdenum</keyword>
<protein>
    <submittedName>
        <fullName evidence="11">ABC transporter permease subunit</fullName>
    </submittedName>
</protein>
<keyword evidence="6 9" id="KW-0812">Transmembrane</keyword>
<accession>A0A4D6HAG8</accession>
<evidence type="ECO:0000256" key="2">
    <source>
        <dbReference type="ARBA" id="ARBA00009306"/>
    </source>
</evidence>
<gene>
    <name evidence="11" type="ORF">DV733_01865</name>
</gene>
<evidence type="ECO:0000256" key="8">
    <source>
        <dbReference type="ARBA" id="ARBA00023136"/>
    </source>
</evidence>
<dbReference type="PROSITE" id="PS50928">
    <property type="entry name" value="ABC_TM1"/>
    <property type="match status" value="1"/>
</dbReference>
<dbReference type="CDD" id="cd06261">
    <property type="entry name" value="TM_PBP2"/>
    <property type="match status" value="1"/>
</dbReference>
<keyword evidence="12" id="KW-1185">Reference proteome</keyword>
<evidence type="ECO:0000256" key="6">
    <source>
        <dbReference type="ARBA" id="ARBA00022692"/>
    </source>
</evidence>
<dbReference type="NCBIfam" id="TIGR01581">
    <property type="entry name" value="Mo_ABC_porter"/>
    <property type="match status" value="1"/>
</dbReference>
<evidence type="ECO:0000256" key="9">
    <source>
        <dbReference type="RuleBase" id="RU363032"/>
    </source>
</evidence>
<dbReference type="GeneID" id="39846575"/>
<evidence type="ECO:0000259" key="10">
    <source>
        <dbReference type="PROSITE" id="PS50928"/>
    </source>
</evidence>
<dbReference type="InterPro" id="IPR006469">
    <property type="entry name" value="NifC_ABC_porter"/>
</dbReference>
<feature type="domain" description="ABC transmembrane type-1" evidence="10">
    <location>
        <begin position="63"/>
        <end position="266"/>
    </location>
</feature>
<name>A0A4D6HAG8_9EURY</name>
<feature type="transmembrane region" description="Helical" evidence="9">
    <location>
        <begin position="65"/>
        <end position="89"/>
    </location>
</feature>
<dbReference type="EMBL" id="CP031310">
    <property type="protein sequence ID" value="QCC50042.1"/>
    <property type="molecule type" value="Genomic_DNA"/>
</dbReference>
<feature type="transmembrane region" description="Helical" evidence="9">
    <location>
        <begin position="243"/>
        <end position="265"/>
    </location>
</feature>
<dbReference type="InterPro" id="IPR000515">
    <property type="entry name" value="MetI-like"/>
</dbReference>
<dbReference type="PANTHER" id="PTHR30183:SF3">
    <property type="entry name" value="MOLYBDENUM TRANSPORT SYSTEM PERMEASE PROTEIN MODB"/>
    <property type="match status" value="1"/>
</dbReference>
<feature type="transmembrane region" description="Helical" evidence="9">
    <location>
        <begin position="24"/>
        <end position="45"/>
    </location>
</feature>
<evidence type="ECO:0000256" key="7">
    <source>
        <dbReference type="ARBA" id="ARBA00022989"/>
    </source>
</evidence>
<dbReference type="PANTHER" id="PTHR30183">
    <property type="entry name" value="MOLYBDENUM TRANSPORT SYSTEM PERMEASE PROTEIN MODB"/>
    <property type="match status" value="1"/>
</dbReference>
<dbReference type="GO" id="GO:0022857">
    <property type="term" value="F:transmembrane transporter activity"/>
    <property type="evidence" value="ECO:0007669"/>
    <property type="project" value="InterPro"/>
</dbReference>
<dbReference type="AlphaFoldDB" id="A0A4D6HAG8"/>
<dbReference type="Pfam" id="PF00528">
    <property type="entry name" value="BPD_transp_1"/>
    <property type="match status" value="1"/>
</dbReference>
<feature type="transmembrane region" description="Helical" evidence="9">
    <location>
        <begin position="101"/>
        <end position="122"/>
    </location>
</feature>
<dbReference type="Gene3D" id="1.10.3720.10">
    <property type="entry name" value="MetI-like"/>
    <property type="match status" value="1"/>
</dbReference>
<dbReference type="RefSeq" id="WP_079979403.1">
    <property type="nucleotide sequence ID" value="NZ_CP031310.1"/>
</dbReference>
<comment type="similarity">
    <text evidence="2 9">Belongs to the binding-protein-dependent transport system permease family.</text>
</comment>
<keyword evidence="7 9" id="KW-1133">Transmembrane helix</keyword>
<dbReference type="SUPFAM" id="SSF161098">
    <property type="entry name" value="MetI-like"/>
    <property type="match status" value="1"/>
</dbReference>
<evidence type="ECO:0000256" key="3">
    <source>
        <dbReference type="ARBA" id="ARBA00022448"/>
    </source>
</evidence>
<keyword evidence="8 9" id="KW-0472">Membrane</keyword>
<reference evidence="11 12" key="1">
    <citation type="journal article" date="2019" name="Nat. Commun.">
        <title>A new type of DNA phosphorothioation-based antiviral system in archaea.</title>
        <authorList>
            <person name="Xiong L."/>
            <person name="Liu S."/>
            <person name="Chen S."/>
            <person name="Xiao Y."/>
            <person name="Zhu B."/>
            <person name="Gao Y."/>
            <person name="Zhang Y."/>
            <person name="Chen B."/>
            <person name="Luo J."/>
            <person name="Deng Z."/>
            <person name="Chen X."/>
            <person name="Wang L."/>
            <person name="Chen S."/>
        </authorList>
    </citation>
    <scope>NUCLEOTIDE SEQUENCE [LARGE SCALE GENOMIC DNA]</scope>
    <source>
        <strain evidence="11 12">CBA1105</strain>
    </source>
</reference>
<feature type="transmembrane region" description="Helical" evidence="9">
    <location>
        <begin position="200"/>
        <end position="223"/>
    </location>
</feature>
<dbReference type="KEGG" id="hsn:DV733_01865"/>
<proteinExistence type="inferred from homology"/>
<evidence type="ECO:0000313" key="11">
    <source>
        <dbReference type="EMBL" id="QCC50042.1"/>
    </source>
</evidence>
<dbReference type="InterPro" id="IPR035906">
    <property type="entry name" value="MetI-like_sf"/>
</dbReference>
<organism evidence="11 12">
    <name type="scientific">Halapricum salinum</name>
    <dbReference type="NCBI Taxonomy" id="1457250"/>
    <lineage>
        <taxon>Archaea</taxon>
        <taxon>Methanobacteriati</taxon>
        <taxon>Methanobacteriota</taxon>
        <taxon>Stenosarchaea group</taxon>
        <taxon>Halobacteria</taxon>
        <taxon>Halobacteriales</taxon>
        <taxon>Haloarculaceae</taxon>
        <taxon>Halapricum</taxon>
    </lineage>
</organism>
<evidence type="ECO:0000313" key="12">
    <source>
        <dbReference type="Proteomes" id="UP000296706"/>
    </source>
</evidence>
<evidence type="ECO:0000256" key="4">
    <source>
        <dbReference type="ARBA" id="ARBA00022475"/>
    </source>
</evidence>